<dbReference type="PROSITE" id="PS50893">
    <property type="entry name" value="ABC_TRANSPORTER_2"/>
    <property type="match status" value="1"/>
</dbReference>
<evidence type="ECO:0000256" key="11">
    <source>
        <dbReference type="ARBA" id="ARBA00023251"/>
    </source>
</evidence>
<evidence type="ECO:0000256" key="7">
    <source>
        <dbReference type="ARBA" id="ARBA00022840"/>
    </source>
</evidence>
<keyword evidence="7 17" id="KW-0067">ATP-binding</keyword>
<dbReference type="InterPro" id="IPR025857">
    <property type="entry name" value="MacB_PCD"/>
</dbReference>
<dbReference type="Pfam" id="PF00005">
    <property type="entry name" value="ABC_tran"/>
    <property type="match status" value="1"/>
</dbReference>
<dbReference type="InterPro" id="IPR017871">
    <property type="entry name" value="ABC_transporter-like_CS"/>
</dbReference>
<dbReference type="CDD" id="cd03255">
    <property type="entry name" value="ABC_MJ0796_LolCDE_FtsE"/>
    <property type="match status" value="1"/>
</dbReference>
<evidence type="ECO:0000256" key="14">
    <source>
        <dbReference type="SAM" id="Phobius"/>
    </source>
</evidence>
<evidence type="ECO:0000256" key="2">
    <source>
        <dbReference type="ARBA" id="ARBA00022448"/>
    </source>
</evidence>
<keyword evidence="3" id="KW-1003">Cell membrane</keyword>
<dbReference type="PANTHER" id="PTHR30572">
    <property type="entry name" value="MEMBRANE COMPONENT OF TRANSPORTER-RELATED"/>
    <property type="match status" value="1"/>
</dbReference>
<feature type="domain" description="ABC transporter" evidence="15">
    <location>
        <begin position="10"/>
        <end position="248"/>
    </location>
</feature>
<proteinExistence type="inferred from homology"/>
<evidence type="ECO:0000256" key="5">
    <source>
        <dbReference type="ARBA" id="ARBA00022692"/>
    </source>
</evidence>
<dbReference type="Pfam" id="PF12704">
    <property type="entry name" value="MacB_PCD"/>
    <property type="match status" value="1"/>
</dbReference>
<evidence type="ECO:0000256" key="1">
    <source>
        <dbReference type="ARBA" id="ARBA00004429"/>
    </source>
</evidence>
<keyword evidence="11" id="KW-0046">Antibiotic resistance</keyword>
<evidence type="ECO:0000256" key="4">
    <source>
        <dbReference type="ARBA" id="ARBA00022519"/>
    </source>
</evidence>
<evidence type="ECO:0000256" key="6">
    <source>
        <dbReference type="ARBA" id="ARBA00022741"/>
    </source>
</evidence>
<keyword evidence="6" id="KW-0547">Nucleotide-binding</keyword>
<dbReference type="InterPro" id="IPR027417">
    <property type="entry name" value="P-loop_NTPase"/>
</dbReference>
<keyword evidence="8" id="KW-1278">Translocase</keyword>
<dbReference type="InterPro" id="IPR003593">
    <property type="entry name" value="AAA+_ATPase"/>
</dbReference>
<keyword evidence="4" id="KW-0997">Cell inner membrane</keyword>
<evidence type="ECO:0000259" key="15">
    <source>
        <dbReference type="PROSITE" id="PS50893"/>
    </source>
</evidence>
<feature type="transmembrane region" description="Helical" evidence="14">
    <location>
        <begin position="584"/>
        <end position="613"/>
    </location>
</feature>
<keyword evidence="2" id="KW-0813">Transport</keyword>
<evidence type="ECO:0000256" key="9">
    <source>
        <dbReference type="ARBA" id="ARBA00022989"/>
    </source>
</evidence>
<dbReference type="GO" id="GO:0005524">
    <property type="term" value="F:ATP binding"/>
    <property type="evidence" value="ECO:0007669"/>
    <property type="project" value="UniProtKB-KW"/>
</dbReference>
<dbReference type="PROSITE" id="PS00211">
    <property type="entry name" value="ABC_TRANSPORTER_1"/>
    <property type="match status" value="1"/>
</dbReference>
<keyword evidence="10 14" id="KW-0472">Membrane</keyword>
<feature type="transmembrane region" description="Helical" evidence="14">
    <location>
        <begin position="619"/>
        <end position="643"/>
    </location>
</feature>
<keyword evidence="5 14" id="KW-0812">Transmembrane</keyword>
<sequence length="660" mass="72223">METKQTDAVLVLEDITREFRAGETLVPILKNINLTIKRGEMVAIVGASGSGKSTLMNILGCLDRPSGGRYWVSGKEIASLSTDDLSALRRNHFGFIFQRYHLLHELTALGNVEMPAIYARCASAIRRKRAQSLLTRLGMGERMNHRPNQLSGGQQQRVSIARALMNDADVILADEPTGALDKQSGQEVLRILDELHQEGRTIVIVTHDMDVAQRAQRIIEISDGEIISDNVSKVKKVKVDIEPLHERQDLKDHQQLGVFRSFMDRFYEAFTMALFAMNAHRMRTFLTMLGVIIGIASVIAMVSLGNGTQKKILENFKSLGTNILTILPGKSFSDPLADKITSLVEDDAQALSGLPYVDGVTPQISVSSTVYYGGIEANAVVAGVGEQFFQTHGFSVVEGQLFDRQSVRDRAVDLVIEKEAIASLFPHSHESPVGKVVRVGKVPARIIGVVASNNEAGASNTLQVYLPYTAVQTRFLGTTIVRAITVKIADDVDSKLAEAEVRRFLITRHGQEDFFIRNSESFRQRLMQSTQILTLLVTSIAAISLVVGGIGVMNIMLVTVSERISEIGVRMAVGARQSDILQQFLIEAVLMCAIGGSFGILLGLSVGSLFSLFSLPIQLVYTINSIVIAFVFSAFIGVCFGFFPARKASQLDPVIALARD</sequence>
<dbReference type="InterPro" id="IPR003439">
    <property type="entry name" value="ABC_transporter-like_ATP-bd"/>
</dbReference>
<dbReference type="InterPro" id="IPR017911">
    <property type="entry name" value="MacB-like_ATP-bd"/>
</dbReference>
<dbReference type="GO" id="GO:0016887">
    <property type="term" value="F:ATP hydrolysis activity"/>
    <property type="evidence" value="ECO:0007669"/>
    <property type="project" value="InterPro"/>
</dbReference>
<dbReference type="Pfam" id="PF02687">
    <property type="entry name" value="FtsX"/>
    <property type="match status" value="1"/>
</dbReference>
<dbReference type="GO" id="GO:0022857">
    <property type="term" value="F:transmembrane transporter activity"/>
    <property type="evidence" value="ECO:0007669"/>
    <property type="project" value="UniProtKB-ARBA"/>
</dbReference>
<dbReference type="SMART" id="SM00382">
    <property type="entry name" value="AAA"/>
    <property type="match status" value="1"/>
</dbReference>
<evidence type="ECO:0000256" key="10">
    <source>
        <dbReference type="ARBA" id="ARBA00023136"/>
    </source>
</evidence>
<dbReference type="SUPFAM" id="SSF52540">
    <property type="entry name" value="P-loop containing nucleoside triphosphate hydrolases"/>
    <property type="match status" value="1"/>
</dbReference>
<dbReference type="FunFam" id="3.40.50.300:FF:000032">
    <property type="entry name" value="Export ABC transporter ATP-binding protein"/>
    <property type="match status" value="1"/>
</dbReference>
<reference evidence="17" key="2">
    <citation type="submission" date="2014-05" db="EMBL/GenBank/DDBJ databases">
        <title>Genome sequencing of Bartonella spp. isolated from human blood.</title>
        <authorList>
            <person name="Raoult D."/>
        </authorList>
    </citation>
    <scope>NUCLEOTIDE SEQUENCE</scope>
    <source>
        <strain evidence="17">MVT06</strain>
    </source>
</reference>
<evidence type="ECO:0000313" key="17">
    <source>
        <dbReference type="EMBL" id="CDP79509.1"/>
    </source>
</evidence>
<dbReference type="EMBL" id="HG977193">
    <property type="protein sequence ID" value="CDP79362.1"/>
    <property type="molecule type" value="Genomic_DNA"/>
</dbReference>
<feature type="transmembrane region" description="Helical" evidence="14">
    <location>
        <begin position="285"/>
        <end position="305"/>
    </location>
</feature>
<dbReference type="InterPro" id="IPR003838">
    <property type="entry name" value="ABC3_permease_C"/>
</dbReference>
<dbReference type="GO" id="GO:0005886">
    <property type="term" value="C:plasma membrane"/>
    <property type="evidence" value="ECO:0007669"/>
    <property type="project" value="UniProtKB-SubCell"/>
</dbReference>
<keyword evidence="9 14" id="KW-1133">Transmembrane helix</keyword>
<evidence type="ECO:0000256" key="8">
    <source>
        <dbReference type="ARBA" id="ARBA00022967"/>
    </source>
</evidence>
<evidence type="ECO:0000256" key="13">
    <source>
        <dbReference type="ARBA" id="ARBA00041199"/>
    </source>
</evidence>
<evidence type="ECO:0000313" key="16">
    <source>
        <dbReference type="EMBL" id="CDP79362.1"/>
    </source>
</evidence>
<evidence type="ECO:0000256" key="3">
    <source>
        <dbReference type="ARBA" id="ARBA00022475"/>
    </source>
</evidence>
<feature type="transmembrane region" description="Helical" evidence="14">
    <location>
        <begin position="532"/>
        <end position="560"/>
    </location>
</feature>
<organism evidence="17">
    <name type="scientific">Bartonella schoenbuchensis</name>
    <dbReference type="NCBI Taxonomy" id="165694"/>
    <lineage>
        <taxon>Bacteria</taxon>
        <taxon>Pseudomonadati</taxon>
        <taxon>Pseudomonadota</taxon>
        <taxon>Alphaproteobacteria</taxon>
        <taxon>Hyphomicrobiales</taxon>
        <taxon>Bartonellaceae</taxon>
        <taxon>Bartonella</taxon>
    </lineage>
</organism>
<name>A0A024LQW3_9HYPH</name>
<dbReference type="GO" id="GO:0046677">
    <property type="term" value="P:response to antibiotic"/>
    <property type="evidence" value="ECO:0007669"/>
    <property type="project" value="UniProtKB-KW"/>
</dbReference>
<comment type="similarity">
    <text evidence="12">Belongs to the ABC transporter superfamily. Macrolide exporter (TC 3.A.1.122) family.</text>
</comment>
<dbReference type="AlphaFoldDB" id="A0A024LQW3"/>
<dbReference type="EMBL" id="HG977194">
    <property type="protein sequence ID" value="CDP79509.1"/>
    <property type="molecule type" value="Genomic_DNA"/>
</dbReference>
<reference evidence="17" key="1">
    <citation type="submission" date="2013-11" db="EMBL/GenBank/DDBJ databases">
        <authorList>
            <person name="GENOMES U."/>
        </authorList>
    </citation>
    <scope>NUCLEOTIDE SEQUENCE</scope>
    <source>
        <strain evidence="17">MVT06</strain>
    </source>
</reference>
<comment type="subcellular location">
    <subcellularLocation>
        <location evidence="1">Cell inner membrane</location>
        <topology evidence="1">Multi-pass membrane protein</topology>
    </subcellularLocation>
</comment>
<evidence type="ECO:0000256" key="12">
    <source>
        <dbReference type="ARBA" id="ARBA00038388"/>
    </source>
</evidence>
<dbReference type="InterPro" id="IPR050250">
    <property type="entry name" value="Macrolide_Exporter_MacB"/>
</dbReference>
<dbReference type="Gene3D" id="3.40.50.300">
    <property type="entry name" value="P-loop containing nucleotide triphosphate hydrolases"/>
    <property type="match status" value="1"/>
</dbReference>
<dbReference type="GO" id="GO:0098796">
    <property type="term" value="C:membrane protein complex"/>
    <property type="evidence" value="ECO:0007669"/>
    <property type="project" value="UniProtKB-ARBA"/>
</dbReference>
<protein>
    <recommendedName>
        <fullName evidence="13">Pyoverdine export ATP-binding/permease protein PvdT</fullName>
    </recommendedName>
</protein>
<accession>A0A024LQW3</accession>
<dbReference type="PANTHER" id="PTHR30572:SF14">
    <property type="entry name" value="MACROLIDE EXPORT ATP-BINDING_PERMEASE PROTEIN MACB"/>
    <property type="match status" value="1"/>
</dbReference>
<gene>
    <name evidence="16" type="ORF">BN1046_00255</name>
    <name evidence="17" type="ORF">BN1046_00403</name>
</gene>